<evidence type="ECO:0000256" key="4">
    <source>
        <dbReference type="ARBA" id="ARBA00022989"/>
    </source>
</evidence>
<gene>
    <name evidence="7" type="ORF">NK718_06540</name>
</gene>
<keyword evidence="5 6" id="KW-0472">Membrane</keyword>
<feature type="transmembrane region" description="Helical" evidence="6">
    <location>
        <begin position="65"/>
        <end position="86"/>
    </location>
</feature>
<keyword evidence="2" id="KW-1003">Cell membrane</keyword>
<dbReference type="CDD" id="cd06581">
    <property type="entry name" value="TM_PBP1_LivM_like"/>
    <property type="match status" value="1"/>
</dbReference>
<evidence type="ECO:0000256" key="5">
    <source>
        <dbReference type="ARBA" id="ARBA00023136"/>
    </source>
</evidence>
<comment type="caution">
    <text evidence="7">The sequence shown here is derived from an EMBL/GenBank/DDBJ whole genome shotgun (WGS) entry which is preliminary data.</text>
</comment>
<keyword evidence="4 6" id="KW-1133">Transmembrane helix</keyword>
<feature type="transmembrane region" description="Helical" evidence="6">
    <location>
        <begin position="226"/>
        <end position="242"/>
    </location>
</feature>
<dbReference type="RefSeq" id="WP_254739832.1">
    <property type="nucleotide sequence ID" value="NZ_JANCLU010000005.1"/>
</dbReference>
<protein>
    <submittedName>
        <fullName evidence="7">Branched-chain amino acid ABC transporter permease</fullName>
    </submittedName>
</protein>
<feature type="transmembrane region" description="Helical" evidence="6">
    <location>
        <begin position="6"/>
        <end position="27"/>
    </location>
</feature>
<dbReference type="Proteomes" id="UP001205890">
    <property type="component" value="Unassembled WGS sequence"/>
</dbReference>
<proteinExistence type="predicted"/>
<feature type="transmembrane region" description="Helical" evidence="6">
    <location>
        <begin position="144"/>
        <end position="163"/>
    </location>
</feature>
<reference evidence="7 8" key="1">
    <citation type="submission" date="2022-07" db="EMBL/GenBank/DDBJ databases">
        <authorList>
            <person name="Li W.-J."/>
            <person name="Deng Q.-Q."/>
        </authorList>
    </citation>
    <scope>NUCLEOTIDE SEQUENCE [LARGE SCALE GENOMIC DNA]</scope>
    <source>
        <strain evidence="7 8">SYSU M60028</strain>
    </source>
</reference>
<evidence type="ECO:0000256" key="6">
    <source>
        <dbReference type="SAM" id="Phobius"/>
    </source>
</evidence>
<dbReference type="PANTHER" id="PTHR30482">
    <property type="entry name" value="HIGH-AFFINITY BRANCHED-CHAIN AMINO ACID TRANSPORT SYSTEM PERMEASE"/>
    <property type="match status" value="1"/>
</dbReference>
<evidence type="ECO:0000313" key="7">
    <source>
        <dbReference type="EMBL" id="MCP8938166.1"/>
    </source>
</evidence>
<evidence type="ECO:0000256" key="2">
    <source>
        <dbReference type="ARBA" id="ARBA00022475"/>
    </source>
</evidence>
<feature type="transmembrane region" description="Helical" evidence="6">
    <location>
        <begin position="34"/>
        <end position="53"/>
    </location>
</feature>
<evidence type="ECO:0000313" key="8">
    <source>
        <dbReference type="Proteomes" id="UP001205890"/>
    </source>
</evidence>
<feature type="transmembrane region" description="Helical" evidence="6">
    <location>
        <begin position="280"/>
        <end position="297"/>
    </location>
</feature>
<dbReference type="InterPro" id="IPR043428">
    <property type="entry name" value="LivM-like"/>
</dbReference>
<keyword evidence="8" id="KW-1185">Reference proteome</keyword>
<evidence type="ECO:0000256" key="3">
    <source>
        <dbReference type="ARBA" id="ARBA00022692"/>
    </source>
</evidence>
<organism evidence="7 8">
    <name type="scientific">Alsobacter ponti</name>
    <dbReference type="NCBI Taxonomy" id="2962936"/>
    <lineage>
        <taxon>Bacteria</taxon>
        <taxon>Pseudomonadati</taxon>
        <taxon>Pseudomonadota</taxon>
        <taxon>Alphaproteobacteria</taxon>
        <taxon>Hyphomicrobiales</taxon>
        <taxon>Alsobacteraceae</taxon>
        <taxon>Alsobacter</taxon>
    </lineage>
</organism>
<dbReference type="PANTHER" id="PTHR30482:SF10">
    <property type="entry name" value="HIGH-AFFINITY BRANCHED-CHAIN AMINO ACID TRANSPORT PROTEIN BRAE"/>
    <property type="match status" value="1"/>
</dbReference>
<feature type="transmembrane region" description="Helical" evidence="6">
    <location>
        <begin position="98"/>
        <end position="117"/>
    </location>
</feature>
<dbReference type="InterPro" id="IPR001851">
    <property type="entry name" value="ABC_transp_permease"/>
</dbReference>
<sequence length="322" mass="34088">MIGIVSYLVFFASIVLILGIIALGLNLQWGYTGLFNAGIVGFYAVGAYAHAILTAAPRPELIGNFGLPWIVGVAGAMAATALAAWAVGWATIRLRGDYLAISTFGIAVSIQLVTLNWEALTGGSQGLSAIPRPLFGWFQTPFGFNLWFFGLLVAITATVYWGLERILRAPWGRVLKAIREDETAAEALGKSPRAFRLQAFVLGSTLMGLAGALYVSFIGFVSPFDFMPILTFQIWAMVIVGGSGNNRGALLGALVVWAIWSASGVAITKLVPPAHAAQGGAVQVILIGLLLLLALLLRPRGLIGEESVVSRHANDPDPLGKS</sequence>
<evidence type="ECO:0000256" key="1">
    <source>
        <dbReference type="ARBA" id="ARBA00004651"/>
    </source>
</evidence>
<comment type="subcellular location">
    <subcellularLocation>
        <location evidence="1">Cell membrane</location>
        <topology evidence="1">Multi-pass membrane protein</topology>
    </subcellularLocation>
</comment>
<feature type="transmembrane region" description="Helical" evidence="6">
    <location>
        <begin position="199"/>
        <end position="220"/>
    </location>
</feature>
<dbReference type="EMBL" id="JANCLU010000005">
    <property type="protein sequence ID" value="MCP8938166.1"/>
    <property type="molecule type" value="Genomic_DNA"/>
</dbReference>
<name>A0ABT1LB04_9HYPH</name>
<accession>A0ABT1LB04</accession>
<keyword evidence="3 6" id="KW-0812">Transmembrane</keyword>
<dbReference type="Pfam" id="PF02653">
    <property type="entry name" value="BPD_transp_2"/>
    <property type="match status" value="1"/>
</dbReference>
<feature type="transmembrane region" description="Helical" evidence="6">
    <location>
        <begin position="249"/>
        <end position="268"/>
    </location>
</feature>